<dbReference type="GO" id="GO:0012505">
    <property type="term" value="C:endomembrane system"/>
    <property type="evidence" value="ECO:0007669"/>
    <property type="project" value="UniProtKB-SubCell"/>
</dbReference>
<keyword evidence="7 12" id="KW-0812">Transmembrane</keyword>
<dbReference type="InterPro" id="IPR050321">
    <property type="entry name" value="Glycosyltr_2/OpgH_subfam"/>
</dbReference>
<evidence type="ECO:0000313" key="15">
    <source>
        <dbReference type="EMBL" id="PXV88308.1"/>
    </source>
</evidence>
<dbReference type="CDD" id="cd06421">
    <property type="entry name" value="CESA_CelA_like"/>
    <property type="match status" value="1"/>
</dbReference>
<keyword evidence="8" id="KW-0135">Cellulose biosynthesis</keyword>
<protein>
    <recommendedName>
        <fullName evidence="2">cellulose synthase (UDP-forming)</fullName>
        <ecNumber evidence="2">2.4.1.12</ecNumber>
    </recommendedName>
</protein>
<comment type="subcellular location">
    <subcellularLocation>
        <location evidence="1">Cell inner membrane</location>
        <topology evidence="1">Multi-pass membrane protein</topology>
    </subcellularLocation>
</comment>
<dbReference type="Pfam" id="PF07238">
    <property type="entry name" value="PilZ"/>
    <property type="match status" value="1"/>
</dbReference>
<dbReference type="EC" id="2.4.1.12" evidence="2"/>
<dbReference type="GO" id="GO:0016759">
    <property type="term" value="F:cellulose synthase activity"/>
    <property type="evidence" value="ECO:0007669"/>
    <property type="project" value="InterPro"/>
</dbReference>
<feature type="transmembrane region" description="Helical" evidence="12">
    <location>
        <begin position="352"/>
        <end position="374"/>
    </location>
</feature>
<evidence type="ECO:0000256" key="5">
    <source>
        <dbReference type="ARBA" id="ARBA00022676"/>
    </source>
</evidence>
<dbReference type="InterPro" id="IPR003919">
    <property type="entry name" value="Cell_synth_A"/>
</dbReference>
<dbReference type="AlphaFoldDB" id="A0A318EM12"/>
<feature type="transmembrane region" description="Helical" evidence="12">
    <location>
        <begin position="9"/>
        <end position="26"/>
    </location>
</feature>
<keyword evidence="3" id="KW-1003">Cell membrane</keyword>
<name>A0A318EM12_9FIRM</name>
<gene>
    <name evidence="15" type="ORF">C8E03_10830</name>
</gene>
<dbReference type="SUPFAM" id="SSF141371">
    <property type="entry name" value="PilZ domain-like"/>
    <property type="match status" value="1"/>
</dbReference>
<dbReference type="Pfam" id="PF13632">
    <property type="entry name" value="Glyco_trans_2_3"/>
    <property type="match status" value="1"/>
</dbReference>
<feature type="domain" description="PilZ" evidence="13">
    <location>
        <begin position="503"/>
        <end position="601"/>
    </location>
</feature>
<dbReference type="GO" id="GO:0035438">
    <property type="term" value="F:cyclic-di-GMP binding"/>
    <property type="evidence" value="ECO:0007669"/>
    <property type="project" value="InterPro"/>
</dbReference>
<comment type="caution">
    <text evidence="15">The sequence shown here is derived from an EMBL/GenBank/DDBJ whole genome shotgun (WGS) entry which is preliminary data.</text>
</comment>
<feature type="transmembrane region" description="Helical" evidence="12">
    <location>
        <begin position="32"/>
        <end position="53"/>
    </location>
</feature>
<feature type="domain" description="Glycosyltransferase 2-like" evidence="14">
    <location>
        <begin position="162"/>
        <end position="372"/>
    </location>
</feature>
<dbReference type="InterPro" id="IPR009875">
    <property type="entry name" value="PilZ_domain"/>
</dbReference>
<keyword evidence="10 12" id="KW-0472">Membrane</keyword>
<reference evidence="15 16" key="1">
    <citation type="submission" date="2018-05" db="EMBL/GenBank/DDBJ databases">
        <title>Genomic Encyclopedia of Type Strains, Phase IV (KMG-IV): sequencing the most valuable type-strain genomes for metagenomic binning, comparative biology and taxonomic classification.</title>
        <authorList>
            <person name="Goeker M."/>
        </authorList>
    </citation>
    <scope>NUCLEOTIDE SEQUENCE [LARGE SCALE GENOMIC DNA]</scope>
    <source>
        <strain evidence="15 16">DSM 28816</strain>
    </source>
</reference>
<evidence type="ECO:0000256" key="11">
    <source>
        <dbReference type="ARBA" id="ARBA00048682"/>
    </source>
</evidence>
<dbReference type="Proteomes" id="UP000247523">
    <property type="component" value="Unassembled WGS sequence"/>
</dbReference>
<organism evidence="15 16">
    <name type="scientific">Lachnotalea glycerini</name>
    <dbReference type="NCBI Taxonomy" id="1763509"/>
    <lineage>
        <taxon>Bacteria</taxon>
        <taxon>Bacillati</taxon>
        <taxon>Bacillota</taxon>
        <taxon>Clostridia</taxon>
        <taxon>Lachnospirales</taxon>
        <taxon>Lachnospiraceae</taxon>
        <taxon>Lachnotalea</taxon>
    </lineage>
</organism>
<dbReference type="Gene3D" id="2.40.10.220">
    <property type="entry name" value="predicted glycosyltransferase like domains"/>
    <property type="match status" value="1"/>
</dbReference>
<sequence length="759" mass="88617">MKPYVRKMLVFFTFFSSVVYILWRIFRTIPFQYGIISTICGLSLLFIEIIGLFEMIVHFDQLSNIQSPKRPEVDESKYPDVDVFISTYNEPEDLLYKTINACLHMDYPDKSKVHIYLCDDGHRDEMGVLARKMGVTHLVRDTHEFAKAGNLNHAMSVTSSPYIVTFDADMMPRHNFLTACMPYFLGEEKVGFLQTPQTFYNPDLFQYNLYSENRIPNEQDYFYRDVQVMRNASNTVIYGGTNTILSREALIAAGGFYTGVITEDFATGMVIQSKGYQCYAISESYAMGMAPEDLKSLIKQRQRWARGCIQTGRKVNIVFRKGLNFGQKLSYLTSITYWYGAVKRFVYIMSPILYAVFNVIVVKCTLFEILLFWLPMYLLNNTALRLLSGNIRNTRLTNIYETIMFPSLLPSVILETFGISESTFVVTKKDAKQKFEGNGAGYRFKNSILLLIMLALSVFGLVRSVFETFEKGTPMYIVIMFWLLVNLFNLLMALFFMFGRQPHRQFERFYVEVDCMIYYGSRIIRTKTENISEKGISVVLNFPEWISPKDEVTIRLITERYDTSFKGKVANVMGVKGKWKYGFEMLEITEENNREMLQIVYDREPSLPKEIDEGLSSVDDIMINIWKRTGERDYFSRKLPRVELCNYAKTVEGRKLLLRDFNYEYLTVSFLRGEKIPESFIILEGNIQIKCSLEDKASRYGTCYRIENTNDIIHNVEFRTILKSWMYDYEIDLDEKNTYHKMVDTALKKYESFDELEYL</sequence>
<comment type="catalytic activity">
    <reaction evidence="11">
        <text>[(1-&gt;4)-beta-D-glucosyl](n) + UDP-alpha-D-glucose = [(1-&gt;4)-beta-D-glucosyl](n+1) + UDP + H(+)</text>
        <dbReference type="Rhea" id="RHEA:19929"/>
        <dbReference type="Rhea" id="RHEA-COMP:10033"/>
        <dbReference type="Rhea" id="RHEA-COMP:10034"/>
        <dbReference type="ChEBI" id="CHEBI:15378"/>
        <dbReference type="ChEBI" id="CHEBI:18246"/>
        <dbReference type="ChEBI" id="CHEBI:58223"/>
        <dbReference type="ChEBI" id="CHEBI:58885"/>
        <dbReference type="EC" id="2.4.1.12"/>
    </reaction>
</comment>
<keyword evidence="5" id="KW-0328">Glycosyltransferase</keyword>
<evidence type="ECO:0000259" key="14">
    <source>
        <dbReference type="Pfam" id="PF13632"/>
    </source>
</evidence>
<evidence type="ECO:0000256" key="10">
    <source>
        <dbReference type="ARBA" id="ARBA00023136"/>
    </source>
</evidence>
<evidence type="ECO:0000256" key="12">
    <source>
        <dbReference type="SAM" id="Phobius"/>
    </source>
</evidence>
<evidence type="ECO:0000256" key="9">
    <source>
        <dbReference type="ARBA" id="ARBA00022989"/>
    </source>
</evidence>
<dbReference type="SUPFAM" id="SSF53448">
    <property type="entry name" value="Nucleotide-diphospho-sugar transferases"/>
    <property type="match status" value="1"/>
</dbReference>
<keyword evidence="6" id="KW-0808">Transferase</keyword>
<evidence type="ECO:0000256" key="3">
    <source>
        <dbReference type="ARBA" id="ARBA00022475"/>
    </source>
</evidence>
<keyword evidence="9 12" id="KW-1133">Transmembrane helix</keyword>
<feature type="transmembrane region" description="Helical" evidence="12">
    <location>
        <begin position="403"/>
        <end position="427"/>
    </location>
</feature>
<evidence type="ECO:0000256" key="2">
    <source>
        <dbReference type="ARBA" id="ARBA00012539"/>
    </source>
</evidence>
<evidence type="ECO:0000256" key="4">
    <source>
        <dbReference type="ARBA" id="ARBA00022519"/>
    </source>
</evidence>
<keyword evidence="4" id="KW-0997">Cell inner membrane</keyword>
<dbReference type="EMBL" id="QICS01000008">
    <property type="protein sequence ID" value="PXV88308.1"/>
    <property type="molecule type" value="Genomic_DNA"/>
</dbReference>
<evidence type="ECO:0000256" key="8">
    <source>
        <dbReference type="ARBA" id="ARBA00022916"/>
    </source>
</evidence>
<evidence type="ECO:0000313" key="16">
    <source>
        <dbReference type="Proteomes" id="UP000247523"/>
    </source>
</evidence>
<dbReference type="PRINTS" id="PR01439">
    <property type="entry name" value="CELLSNTHASEA"/>
</dbReference>
<dbReference type="GO" id="GO:0005886">
    <property type="term" value="C:plasma membrane"/>
    <property type="evidence" value="ECO:0007669"/>
    <property type="project" value="UniProtKB-SubCell"/>
</dbReference>
<dbReference type="InterPro" id="IPR029044">
    <property type="entry name" value="Nucleotide-diphossugar_trans"/>
</dbReference>
<dbReference type="PANTHER" id="PTHR43867:SF2">
    <property type="entry name" value="CELLULOSE SYNTHASE CATALYTIC SUBUNIT A [UDP-FORMING]"/>
    <property type="match status" value="1"/>
</dbReference>
<proteinExistence type="predicted"/>
<evidence type="ECO:0000259" key="13">
    <source>
        <dbReference type="Pfam" id="PF07238"/>
    </source>
</evidence>
<accession>A0A318EM12</accession>
<feature type="transmembrane region" description="Helical" evidence="12">
    <location>
        <begin position="448"/>
        <end position="466"/>
    </location>
</feature>
<dbReference type="InterPro" id="IPR001173">
    <property type="entry name" value="Glyco_trans_2-like"/>
</dbReference>
<dbReference type="Gene3D" id="3.90.550.10">
    <property type="entry name" value="Spore Coat Polysaccharide Biosynthesis Protein SpsA, Chain A"/>
    <property type="match status" value="1"/>
</dbReference>
<evidence type="ECO:0000256" key="7">
    <source>
        <dbReference type="ARBA" id="ARBA00022692"/>
    </source>
</evidence>
<dbReference type="PANTHER" id="PTHR43867">
    <property type="entry name" value="CELLULOSE SYNTHASE CATALYTIC SUBUNIT A [UDP-FORMING]"/>
    <property type="match status" value="1"/>
</dbReference>
<evidence type="ECO:0000256" key="1">
    <source>
        <dbReference type="ARBA" id="ARBA00004429"/>
    </source>
</evidence>
<evidence type="ECO:0000256" key="6">
    <source>
        <dbReference type="ARBA" id="ARBA00022679"/>
    </source>
</evidence>
<dbReference type="GO" id="GO:0006011">
    <property type="term" value="P:UDP-alpha-D-glucose metabolic process"/>
    <property type="evidence" value="ECO:0007669"/>
    <property type="project" value="InterPro"/>
</dbReference>
<dbReference type="RefSeq" id="WP_110291347.1">
    <property type="nucleotide sequence ID" value="NZ_QICS01000008.1"/>
</dbReference>
<feature type="transmembrane region" description="Helical" evidence="12">
    <location>
        <begin position="478"/>
        <end position="498"/>
    </location>
</feature>